<dbReference type="SUPFAM" id="SSF53448">
    <property type="entry name" value="Nucleotide-diphospho-sugar transferases"/>
    <property type="match status" value="1"/>
</dbReference>
<dbReference type="CDD" id="cd06442">
    <property type="entry name" value="DPM1_like"/>
    <property type="match status" value="1"/>
</dbReference>
<evidence type="ECO:0000259" key="4">
    <source>
        <dbReference type="Pfam" id="PF00535"/>
    </source>
</evidence>
<dbReference type="EMBL" id="CP036266">
    <property type="protein sequence ID" value="QDT20678.1"/>
    <property type="molecule type" value="Genomic_DNA"/>
</dbReference>
<dbReference type="GO" id="GO:0016020">
    <property type="term" value="C:membrane"/>
    <property type="evidence" value="ECO:0007669"/>
    <property type="project" value="GOC"/>
</dbReference>
<dbReference type="PANTHER" id="PTHR43398">
    <property type="entry name" value="DOLICHOL-PHOSPHATE MANNOSYLTRANSFERASE SUBUNIT 1"/>
    <property type="match status" value="1"/>
</dbReference>
<dbReference type="InterPro" id="IPR029044">
    <property type="entry name" value="Nucleotide-diphossugar_trans"/>
</dbReference>
<proteinExistence type="inferred from homology"/>
<dbReference type="RefSeq" id="WP_145183831.1">
    <property type="nucleotide sequence ID" value="NZ_CP036266.1"/>
</dbReference>
<dbReference type="InterPro" id="IPR039528">
    <property type="entry name" value="DPM1-like"/>
</dbReference>
<evidence type="ECO:0000313" key="6">
    <source>
        <dbReference type="Proteomes" id="UP000320421"/>
    </source>
</evidence>
<keyword evidence="2 5" id="KW-0328">Glycosyltransferase</keyword>
<keyword evidence="3 5" id="KW-0808">Transferase</keyword>
<dbReference type="EC" id="2.4.1.54" evidence="5"/>
<reference evidence="5 6" key="1">
    <citation type="submission" date="2019-02" db="EMBL/GenBank/DDBJ databases">
        <title>Deep-cultivation of Planctomycetes and their phenomic and genomic characterization uncovers novel biology.</title>
        <authorList>
            <person name="Wiegand S."/>
            <person name="Jogler M."/>
            <person name="Boedeker C."/>
            <person name="Pinto D."/>
            <person name="Vollmers J."/>
            <person name="Rivas-Marin E."/>
            <person name="Kohn T."/>
            <person name="Peeters S.H."/>
            <person name="Heuer A."/>
            <person name="Rast P."/>
            <person name="Oberbeckmann S."/>
            <person name="Bunk B."/>
            <person name="Jeske O."/>
            <person name="Meyerdierks A."/>
            <person name="Storesund J.E."/>
            <person name="Kallscheuer N."/>
            <person name="Luecker S."/>
            <person name="Lage O.M."/>
            <person name="Pohl T."/>
            <person name="Merkel B.J."/>
            <person name="Hornburger P."/>
            <person name="Mueller R.-W."/>
            <person name="Bruemmer F."/>
            <person name="Labrenz M."/>
            <person name="Spormann A.M."/>
            <person name="Op den Camp H."/>
            <person name="Overmann J."/>
            <person name="Amann R."/>
            <person name="Jetten M.S.M."/>
            <person name="Mascher T."/>
            <person name="Medema M.H."/>
            <person name="Devos D.P."/>
            <person name="Kaster A.-K."/>
            <person name="Ovreas L."/>
            <person name="Rohde M."/>
            <person name="Galperin M.Y."/>
            <person name="Jogler C."/>
        </authorList>
    </citation>
    <scope>NUCLEOTIDE SEQUENCE [LARGE SCALE GENOMIC DNA]</scope>
    <source>
        <strain evidence="5 6">HG66A1</strain>
    </source>
</reference>
<accession>A0A517PMV3</accession>
<protein>
    <submittedName>
        <fullName evidence="5">Undecaprenyl-phosphate mannosyltransferase</fullName>
        <ecNumber evidence="5">2.4.1.54</ecNumber>
    </submittedName>
</protein>
<feature type="domain" description="Glycosyltransferase 2-like" evidence="4">
    <location>
        <begin position="12"/>
        <end position="173"/>
    </location>
</feature>
<sequence length="253" mass="28698">MNESATPRLLVTLCTYNEKENLEQLIPEIHHHLPYAAILVIDDNSPDGTGDYVKSLKKTDSRIHSIHRSGKLGLGTATIAGFQYAIENHYDLVLNLDADFSHPPRFMPDLVAATEQADVAIGSRYVPGGKIEGWGPKRYFMSGAINWYARLLLRLKSRDCSGSFRCYRVPKLAEIDFKLLRAKGYAFQEEILYRCRRVGCTFQEVPFTFEERRYGSSKINMKEAFSALWVMFVLGIDNLQGKRVKVLPAESAK</sequence>
<dbReference type="Gene3D" id="3.90.550.10">
    <property type="entry name" value="Spore Coat Polysaccharide Biosynthesis Protein SpsA, Chain A"/>
    <property type="match status" value="1"/>
</dbReference>
<evidence type="ECO:0000313" key="5">
    <source>
        <dbReference type="EMBL" id="QDT20678.1"/>
    </source>
</evidence>
<dbReference type="PANTHER" id="PTHR43398:SF1">
    <property type="entry name" value="DOLICHOL-PHOSPHATE MANNOSYLTRANSFERASE SUBUNIT 1"/>
    <property type="match status" value="1"/>
</dbReference>
<gene>
    <name evidence="5" type="ORF">HG66A1_24670</name>
</gene>
<dbReference type="GO" id="GO:0047267">
    <property type="term" value="F:undecaprenyl-phosphate mannosyltransferase activity"/>
    <property type="evidence" value="ECO:0007669"/>
    <property type="project" value="UniProtKB-EC"/>
</dbReference>
<dbReference type="GO" id="GO:0009247">
    <property type="term" value="P:glycolipid biosynthetic process"/>
    <property type="evidence" value="ECO:0007669"/>
    <property type="project" value="TreeGrafter"/>
</dbReference>
<dbReference type="AlphaFoldDB" id="A0A517PMV3"/>
<dbReference type="FunFam" id="3.90.550.10:FF:000122">
    <property type="entry name" value="Dolichol-phosphate mannosyltransferase subunit 1"/>
    <property type="match status" value="1"/>
</dbReference>
<evidence type="ECO:0000256" key="2">
    <source>
        <dbReference type="ARBA" id="ARBA00022676"/>
    </source>
</evidence>
<name>A0A517PMV3_9PLAN</name>
<organism evidence="5 6">
    <name type="scientific">Gimesia chilikensis</name>
    <dbReference type="NCBI Taxonomy" id="2605989"/>
    <lineage>
        <taxon>Bacteria</taxon>
        <taxon>Pseudomonadati</taxon>
        <taxon>Planctomycetota</taxon>
        <taxon>Planctomycetia</taxon>
        <taxon>Planctomycetales</taxon>
        <taxon>Planctomycetaceae</taxon>
        <taxon>Gimesia</taxon>
    </lineage>
</organism>
<dbReference type="Proteomes" id="UP000320421">
    <property type="component" value="Chromosome"/>
</dbReference>
<dbReference type="OrthoDB" id="9810303at2"/>
<evidence type="ECO:0000256" key="3">
    <source>
        <dbReference type="ARBA" id="ARBA00022679"/>
    </source>
</evidence>
<keyword evidence="6" id="KW-1185">Reference proteome</keyword>
<dbReference type="InterPro" id="IPR001173">
    <property type="entry name" value="Glyco_trans_2-like"/>
</dbReference>
<dbReference type="GO" id="GO:0004582">
    <property type="term" value="F:dolichyl-phosphate beta-D-mannosyltransferase activity"/>
    <property type="evidence" value="ECO:0007669"/>
    <property type="project" value="InterPro"/>
</dbReference>
<dbReference type="Pfam" id="PF00535">
    <property type="entry name" value="Glycos_transf_2"/>
    <property type="match status" value="1"/>
</dbReference>
<comment type="similarity">
    <text evidence="1">Belongs to the glycosyltransferase 2 family.</text>
</comment>
<evidence type="ECO:0000256" key="1">
    <source>
        <dbReference type="ARBA" id="ARBA00006739"/>
    </source>
</evidence>